<organism evidence="2 3">
    <name type="scientific">Segatella copri</name>
    <dbReference type="NCBI Taxonomy" id="165179"/>
    <lineage>
        <taxon>Bacteria</taxon>
        <taxon>Pseudomonadati</taxon>
        <taxon>Bacteroidota</taxon>
        <taxon>Bacteroidia</taxon>
        <taxon>Bacteroidales</taxon>
        <taxon>Prevotellaceae</taxon>
        <taxon>Segatella</taxon>
    </lineage>
</organism>
<protein>
    <recommendedName>
        <fullName evidence="1">TOTE conflict systems S1/CSD-like domain-containing protein</fullName>
    </recommendedName>
</protein>
<feature type="domain" description="TOTE conflict systems S1/CSD-like" evidence="1">
    <location>
        <begin position="428"/>
        <end position="489"/>
    </location>
</feature>
<dbReference type="InterPro" id="IPR054283">
    <property type="entry name" value="DUF7017"/>
</dbReference>
<dbReference type="InterPro" id="IPR054427">
    <property type="entry name" value="S1CSD-TOTE-2"/>
</dbReference>
<accession>A0AAP3FA90</accession>
<dbReference type="Pfam" id="PF22860">
    <property type="entry name" value="DUF7017"/>
    <property type="match status" value="1"/>
</dbReference>
<evidence type="ECO:0000259" key="1">
    <source>
        <dbReference type="Pfam" id="PF22707"/>
    </source>
</evidence>
<name>A0AAP3FA90_9BACT</name>
<proteinExistence type="predicted"/>
<dbReference type="Proteomes" id="UP001209344">
    <property type="component" value="Unassembled WGS sequence"/>
</dbReference>
<sequence length="494" mass="57241">MANVKDITTMCKAGQVQEAYELAKTDLAARPADIWAQRAVGWVLYYMIKADSEVGDYAKLLEHINELKSLDQLTIANDSMIFDNVQFQIANFIKNNIFLTDIEASSKLSTLFSKFKDYEFKPSIGHSFLLQAILKFENWYEMPDFFDWWNLDDLSSKDYEPYVNQKGQKKMTLAERAFIANSKALLRLNDLGRIEEFLPKLDNLMNNHKEMMYPGYFYGKLLLALGSNRDEALKVIIPFARKKATEFWVWQLLSDVFTDDEDKQLACLLRAVHCRTQETFLGKVHIKLANLYIKRGLFNSARYHIDAVTRCYVSQGWRLPNEIDCWIHQPWLNSTIPDGNVSIDYMSITDAILCNGAEECIAVVTYVDQTNHKAFIIYGKEKRTVQKLRFRVQAGNILKLHYITDNEGRMKIISSTKFQLPSNLNYAKYVEGKINKRDDKEFAFLKSGSISCFVSPNIVKKYKLKNGDNIKSLIIYDYDKKKNAWNWVCVNAKK</sequence>
<evidence type="ECO:0000313" key="2">
    <source>
        <dbReference type="EMBL" id="MCW4128514.1"/>
    </source>
</evidence>
<dbReference type="AlphaFoldDB" id="A0AAP3FA90"/>
<evidence type="ECO:0000313" key="3">
    <source>
        <dbReference type="Proteomes" id="UP001209344"/>
    </source>
</evidence>
<gene>
    <name evidence="2" type="ORF">ONT16_09680</name>
</gene>
<dbReference type="EMBL" id="JAPDVK010000002">
    <property type="protein sequence ID" value="MCW4128514.1"/>
    <property type="molecule type" value="Genomic_DNA"/>
</dbReference>
<reference evidence="2" key="1">
    <citation type="submission" date="2022-11" db="EMBL/GenBank/DDBJ databases">
        <title>Genomic repertoires linked with pathogenic potency of arthritogenic Prevotella copri isolated from the gut of rheumatoid arthritis patients.</title>
        <authorList>
            <person name="Nii T."/>
            <person name="Maeda Y."/>
            <person name="Motooka D."/>
            <person name="Naito M."/>
            <person name="Matsumoto Y."/>
            <person name="Ogawa T."/>
            <person name="Oguro-Igashira E."/>
            <person name="Kishikawa T."/>
            <person name="Yamashita M."/>
            <person name="Koizumi S."/>
            <person name="Kurakawa T."/>
            <person name="Okumura R."/>
            <person name="Kayama H."/>
            <person name="Murakami M."/>
            <person name="Sakaguchi T."/>
            <person name="Das B."/>
            <person name="Nakamura S."/>
            <person name="Okada Y."/>
            <person name="Kumanogoh A."/>
            <person name="Takeda K."/>
        </authorList>
    </citation>
    <scope>NUCLEOTIDE SEQUENCE</scope>
    <source>
        <strain evidence="2">F3-75</strain>
    </source>
</reference>
<dbReference type="RefSeq" id="WP_264966237.1">
    <property type="nucleotide sequence ID" value="NZ_JAPDVK010000002.1"/>
</dbReference>
<dbReference type="Pfam" id="PF22707">
    <property type="entry name" value="S1CSD-TOTE-2"/>
    <property type="match status" value="1"/>
</dbReference>
<comment type="caution">
    <text evidence="2">The sequence shown here is derived from an EMBL/GenBank/DDBJ whole genome shotgun (WGS) entry which is preliminary data.</text>
</comment>